<accession>A0A078B3R6</accession>
<sequence>MAQTQALRDLSLYQSKTKQVNRWTRFVNLFIFIVSAIICILMITFHDTQYGSHYDFSYAIFLIVLYGLGLIGLCIVTRNLITVLKKFYPQFYYSERKMILPMIIILIVAMISKLAFGAYRVYLDDFIDEFFNESEQKDNWISPTFWSVNFTVAEFVPVSALLLSFWYGLLRRNKVISNRKYSSNSNHQINLDHSPQLLDFDEDESFSENPFAIGVVQKITLNFQQDRDFSVISNSNHISKETNYQDTQGVTIKKHRYSRKSQRNKNISINNSYHE</sequence>
<gene>
    <name evidence="3" type="primary">Contig14666.g15623</name>
    <name evidence="3" type="ORF">STYLEM_18243</name>
</gene>
<dbReference type="AlphaFoldDB" id="A0A078B3R6"/>
<feature type="region of interest" description="Disordered" evidence="1">
    <location>
        <begin position="252"/>
        <end position="275"/>
    </location>
</feature>
<organism evidence="3 4">
    <name type="scientific">Stylonychia lemnae</name>
    <name type="common">Ciliate</name>
    <dbReference type="NCBI Taxonomy" id="5949"/>
    <lineage>
        <taxon>Eukaryota</taxon>
        <taxon>Sar</taxon>
        <taxon>Alveolata</taxon>
        <taxon>Ciliophora</taxon>
        <taxon>Intramacronucleata</taxon>
        <taxon>Spirotrichea</taxon>
        <taxon>Stichotrichia</taxon>
        <taxon>Sporadotrichida</taxon>
        <taxon>Oxytrichidae</taxon>
        <taxon>Stylonychinae</taxon>
        <taxon>Stylonychia</taxon>
    </lineage>
</organism>
<feature type="compositionally biased region" description="Basic residues" evidence="1">
    <location>
        <begin position="252"/>
        <end position="263"/>
    </location>
</feature>
<evidence type="ECO:0000256" key="2">
    <source>
        <dbReference type="SAM" id="Phobius"/>
    </source>
</evidence>
<proteinExistence type="predicted"/>
<keyword evidence="2" id="KW-0812">Transmembrane</keyword>
<dbReference type="EMBL" id="CCKQ01017243">
    <property type="protein sequence ID" value="CDW89114.1"/>
    <property type="molecule type" value="Genomic_DNA"/>
</dbReference>
<reference evidence="3 4" key="1">
    <citation type="submission" date="2014-06" db="EMBL/GenBank/DDBJ databases">
        <authorList>
            <person name="Swart Estienne"/>
        </authorList>
    </citation>
    <scope>NUCLEOTIDE SEQUENCE [LARGE SCALE GENOMIC DNA]</scope>
    <source>
        <strain evidence="3 4">130c</strain>
    </source>
</reference>
<evidence type="ECO:0000256" key="1">
    <source>
        <dbReference type="SAM" id="MobiDB-lite"/>
    </source>
</evidence>
<keyword evidence="2" id="KW-1133">Transmembrane helix</keyword>
<feature type="transmembrane region" description="Helical" evidence="2">
    <location>
        <begin position="98"/>
        <end position="123"/>
    </location>
</feature>
<feature type="compositionally biased region" description="Polar residues" evidence="1">
    <location>
        <begin position="264"/>
        <end position="275"/>
    </location>
</feature>
<keyword evidence="2" id="KW-0472">Membrane</keyword>
<name>A0A078B3R6_STYLE</name>
<evidence type="ECO:0000313" key="4">
    <source>
        <dbReference type="Proteomes" id="UP000039865"/>
    </source>
</evidence>
<protein>
    <recommendedName>
        <fullName evidence="5">Transmembrane protein</fullName>
    </recommendedName>
</protein>
<dbReference type="InParanoid" id="A0A078B3R6"/>
<evidence type="ECO:0000313" key="3">
    <source>
        <dbReference type="EMBL" id="CDW89114.1"/>
    </source>
</evidence>
<feature type="transmembrane region" description="Helical" evidence="2">
    <location>
        <begin position="58"/>
        <end position="77"/>
    </location>
</feature>
<feature type="transmembrane region" description="Helical" evidence="2">
    <location>
        <begin position="26"/>
        <end position="46"/>
    </location>
</feature>
<dbReference type="Proteomes" id="UP000039865">
    <property type="component" value="Unassembled WGS sequence"/>
</dbReference>
<evidence type="ECO:0008006" key="5">
    <source>
        <dbReference type="Google" id="ProtNLM"/>
    </source>
</evidence>
<feature type="transmembrane region" description="Helical" evidence="2">
    <location>
        <begin position="143"/>
        <end position="170"/>
    </location>
</feature>
<keyword evidence="4" id="KW-1185">Reference proteome</keyword>